<sequence>MLKGSGPNKTYNVSHWHGNEQKNKRKFSSASLLPVSSTAPTPSLTYTKEKNNITNSLTTNVAEHECNLANAVSHNFSNEASNALDSGKTDSTENTSTNVVKGTDVQKSQTEAATGAAANTSYAVDFCNNANSNSINGIENLR</sequence>
<protein>
    <submittedName>
        <fullName evidence="2">Uncharacterized protein</fullName>
    </submittedName>
</protein>
<reference evidence="2" key="2">
    <citation type="submission" date="2014-07" db="EMBL/GenBank/DDBJ databases">
        <authorList>
            <person name="Hull J."/>
        </authorList>
    </citation>
    <scope>NUCLEOTIDE SEQUENCE</scope>
</reference>
<name>A0A0A9WM32_LYGHE</name>
<evidence type="ECO:0000313" key="2">
    <source>
        <dbReference type="EMBL" id="JAG08481.1"/>
    </source>
</evidence>
<feature type="region of interest" description="Disordered" evidence="1">
    <location>
        <begin position="1"/>
        <end position="52"/>
    </location>
</feature>
<proteinExistence type="predicted"/>
<organism evidence="2">
    <name type="scientific">Lygus hesperus</name>
    <name type="common">Western plant bug</name>
    <dbReference type="NCBI Taxonomy" id="30085"/>
    <lineage>
        <taxon>Eukaryota</taxon>
        <taxon>Metazoa</taxon>
        <taxon>Ecdysozoa</taxon>
        <taxon>Arthropoda</taxon>
        <taxon>Hexapoda</taxon>
        <taxon>Insecta</taxon>
        <taxon>Pterygota</taxon>
        <taxon>Neoptera</taxon>
        <taxon>Paraneoptera</taxon>
        <taxon>Hemiptera</taxon>
        <taxon>Heteroptera</taxon>
        <taxon>Panheteroptera</taxon>
        <taxon>Cimicomorpha</taxon>
        <taxon>Miridae</taxon>
        <taxon>Mirini</taxon>
        <taxon>Lygus</taxon>
    </lineage>
</organism>
<evidence type="ECO:0000256" key="1">
    <source>
        <dbReference type="SAM" id="MobiDB-lite"/>
    </source>
</evidence>
<feature type="compositionally biased region" description="Polar residues" evidence="1">
    <location>
        <begin position="28"/>
        <end position="52"/>
    </location>
</feature>
<accession>A0A0A9WM32</accession>
<feature type="region of interest" description="Disordered" evidence="1">
    <location>
        <begin position="79"/>
        <end position="100"/>
    </location>
</feature>
<dbReference type="EMBL" id="GBHO01035123">
    <property type="protein sequence ID" value="JAG08481.1"/>
    <property type="molecule type" value="Transcribed_RNA"/>
</dbReference>
<dbReference type="AlphaFoldDB" id="A0A0A9WM32"/>
<gene>
    <name evidence="2" type="ORF">CM83_52165</name>
</gene>
<reference evidence="2" key="1">
    <citation type="journal article" date="2014" name="PLoS ONE">
        <title>Transcriptome-Based Identification of ABC Transporters in the Western Tarnished Plant Bug Lygus hesperus.</title>
        <authorList>
            <person name="Hull J.J."/>
            <person name="Chaney K."/>
            <person name="Geib S.M."/>
            <person name="Fabrick J.A."/>
            <person name="Brent C.S."/>
            <person name="Walsh D."/>
            <person name="Lavine L.C."/>
        </authorList>
    </citation>
    <scope>NUCLEOTIDE SEQUENCE</scope>
</reference>